<feature type="compositionally biased region" description="Basic residues" evidence="1">
    <location>
        <begin position="729"/>
        <end position="741"/>
    </location>
</feature>
<evidence type="ECO:0000256" key="1">
    <source>
        <dbReference type="SAM" id="MobiDB-lite"/>
    </source>
</evidence>
<feature type="compositionally biased region" description="Low complexity" evidence="1">
    <location>
        <begin position="573"/>
        <end position="590"/>
    </location>
</feature>
<dbReference type="InterPro" id="IPR048536">
    <property type="entry name" value="Rrn6_K-rich"/>
</dbReference>
<dbReference type="GeneID" id="68350956"/>
<name>A0A9P8N2F0_9HYPO</name>
<feature type="region of interest" description="Disordered" evidence="1">
    <location>
        <begin position="672"/>
        <end position="741"/>
    </location>
</feature>
<dbReference type="InterPro" id="IPR019350">
    <property type="entry name" value="RNA_pol_I-sp_TIF_RRN6-like"/>
</dbReference>
<dbReference type="InterPro" id="IPR048535">
    <property type="entry name" value="RRN6_beta-prop"/>
</dbReference>
<reference evidence="4" key="1">
    <citation type="submission" date="2021-09" db="EMBL/GenBank/DDBJ databases">
        <title>A high-quality genome of the endoparasitic fungus Hirsutella rhossiliensis with a comparison of Hirsutella genomes reveals transposable elements contributing to genome size variation.</title>
        <authorList>
            <person name="Lin R."/>
            <person name="Jiao Y."/>
            <person name="Sun X."/>
            <person name="Ling J."/>
            <person name="Xie B."/>
            <person name="Cheng X."/>
        </authorList>
    </citation>
    <scope>NUCLEOTIDE SEQUENCE</scope>
    <source>
        <strain evidence="4">HR02</strain>
    </source>
</reference>
<sequence length="741" mass="82553">MIKNRRLADLELGHPGLLSYIPAENPELGPGLLHTTRLTTGTLRFDIVGSSAELYPPSRTANPCVSSQLWRERQLQRRWLLNTHPEAFMGNQSFQGYLKEDMERFRRAEETIRRRPLLAVGLMSDLRDARAPKAMSLLAVAAGESGEQLRLTRMDETQWQWGAETEAVLHLSVIDSDYKEEEALWATDAVPISQVKAATYSSPSNSVRWLLVQKPTWTAILQPEYHPYHVPDDDAAGDPTHQRASYINPNPLLTLHHHQTGGNAHSDVSFNPPALKRPPQLAVLDECGYWTIWNVSGTWKIDKKTLRLSQYKCGHIYSSHLQRGPNFYQVSILGEDLCVRYCVCTTSTDPTFDVSLPTTRIGWSRSEQRRRWKKKRKRFLRRLEDAFVLPDSMGEADMESALVETDEVGAQDSGDDSSWEPRPVLLKLVRISQAIREGLVLAAAQREPLVPATVFDAVYAVLEDGLLNGSLPLTTWAEIADDLEQPTAYQADDDAMGGADSLLKSTAGNLSEELEQVWNIWVSEVVRDVFLSSYGAMVQDVPLLGAGSPKAGDEDKSTAYPSQLSSRSPRITPSSQLEPSSSASLPSTSADSAMQRLKLLTTSLEPAKLGNAKCPKFFSYWPTERGVDTRDYVSSVAISTEEKFQDAKDRLQRREAKRKALAERYKRPAFMRQGFPMSDGPGQDAASLPLRPPPMQIMSSQQAAPESSQTQGPWVTMSQPVAGAFGDRKKGKKGKRKSGFR</sequence>
<dbReference type="RefSeq" id="XP_044723931.1">
    <property type="nucleotide sequence ID" value="XM_044860298.1"/>
</dbReference>
<feature type="region of interest" description="Disordered" evidence="1">
    <location>
        <begin position="547"/>
        <end position="590"/>
    </location>
</feature>
<organism evidence="4 5">
    <name type="scientific">Hirsutella rhossiliensis</name>
    <dbReference type="NCBI Taxonomy" id="111463"/>
    <lineage>
        <taxon>Eukaryota</taxon>
        <taxon>Fungi</taxon>
        <taxon>Dikarya</taxon>
        <taxon>Ascomycota</taxon>
        <taxon>Pezizomycotina</taxon>
        <taxon>Sordariomycetes</taxon>
        <taxon>Hypocreomycetidae</taxon>
        <taxon>Hypocreales</taxon>
        <taxon>Ophiocordycipitaceae</taxon>
        <taxon>Hirsutella</taxon>
    </lineage>
</organism>
<dbReference type="PANTHER" id="PTHR28221">
    <property type="entry name" value="RNA POLYMERASE I-SPECIFIC TRANSCRIPTION INITIATION FACTOR RRN6"/>
    <property type="match status" value="1"/>
</dbReference>
<evidence type="ECO:0000313" key="5">
    <source>
        <dbReference type="Proteomes" id="UP000824596"/>
    </source>
</evidence>
<dbReference type="PANTHER" id="PTHR28221:SF2">
    <property type="entry name" value="RNA POLYMERASE I-SPECIFIC TRANSCRIPTION INITIATION FACTOR RRN6"/>
    <property type="match status" value="1"/>
</dbReference>
<comment type="caution">
    <text evidence="4">The sequence shown here is derived from an EMBL/GenBank/DDBJ whole genome shotgun (WGS) entry which is preliminary data.</text>
</comment>
<feature type="domain" description="RRN6 K-rich C-terminal" evidence="3">
    <location>
        <begin position="619"/>
        <end position="740"/>
    </location>
</feature>
<dbReference type="Proteomes" id="UP000824596">
    <property type="component" value="Unassembled WGS sequence"/>
</dbReference>
<feature type="compositionally biased region" description="Polar residues" evidence="1">
    <location>
        <begin position="697"/>
        <end position="719"/>
    </location>
</feature>
<dbReference type="Pfam" id="PF20639">
    <property type="entry name" value="Rrn6_K-rich"/>
    <property type="match status" value="1"/>
</dbReference>
<feature type="domain" description="RRN6 beta-propeller" evidence="2">
    <location>
        <begin position="116"/>
        <end position="322"/>
    </location>
</feature>
<dbReference type="OrthoDB" id="4090074at2759"/>
<dbReference type="AlphaFoldDB" id="A0A9P8N2F0"/>
<dbReference type="Pfam" id="PF10214">
    <property type="entry name" value="Rrn6_beta-prop"/>
    <property type="match status" value="1"/>
</dbReference>
<feature type="compositionally biased region" description="Polar residues" evidence="1">
    <location>
        <begin position="559"/>
        <end position="572"/>
    </location>
</feature>
<evidence type="ECO:0000259" key="2">
    <source>
        <dbReference type="Pfam" id="PF10214"/>
    </source>
</evidence>
<accession>A0A9P8N2F0</accession>
<evidence type="ECO:0000313" key="4">
    <source>
        <dbReference type="EMBL" id="KAH0966418.1"/>
    </source>
</evidence>
<protein>
    <submittedName>
        <fullName evidence="4">RNA polymerase i-specific transcription-initiation factor domain-containing protein</fullName>
    </submittedName>
</protein>
<evidence type="ECO:0000259" key="3">
    <source>
        <dbReference type="Pfam" id="PF20639"/>
    </source>
</evidence>
<keyword evidence="5" id="KW-1185">Reference proteome</keyword>
<gene>
    <name evidence="4" type="ORF">HRG_01827</name>
</gene>
<dbReference type="EMBL" id="JAIZPD010000002">
    <property type="protein sequence ID" value="KAH0966418.1"/>
    <property type="molecule type" value="Genomic_DNA"/>
</dbReference>
<proteinExistence type="predicted"/>